<dbReference type="InterPro" id="IPR025420">
    <property type="entry name" value="DUF4143"/>
</dbReference>
<dbReference type="OrthoDB" id="9801684at2"/>
<evidence type="ECO:0008006" key="5">
    <source>
        <dbReference type="Google" id="ProtNLM"/>
    </source>
</evidence>
<evidence type="ECO:0000313" key="3">
    <source>
        <dbReference type="EMBL" id="EKB31197.1"/>
    </source>
</evidence>
<dbReference type="InterPro" id="IPR027417">
    <property type="entry name" value="P-loop_NTPase"/>
</dbReference>
<reference evidence="3 4" key="1">
    <citation type="submission" date="2012-05" db="EMBL/GenBank/DDBJ databases">
        <title>The Genome Sequence of Sutterella wadsworthensis 2_1_59BFAA.</title>
        <authorList>
            <consortium name="The Broad Institute Genome Sequencing Platform"/>
            <person name="Earl A."/>
            <person name="Ward D."/>
            <person name="Feldgarden M."/>
            <person name="Gevers D."/>
            <person name="Daigneault M."/>
            <person name="Strauss J."/>
            <person name="Allen-Vercoe E."/>
            <person name="Walker B."/>
            <person name="Young S.K."/>
            <person name="Zeng Q."/>
            <person name="Gargeya S."/>
            <person name="Fitzgerald M."/>
            <person name="Haas B."/>
            <person name="Abouelleil A."/>
            <person name="Alvarado L."/>
            <person name="Arachchi H.M."/>
            <person name="Berlin A.M."/>
            <person name="Chapman S.B."/>
            <person name="Goldberg J."/>
            <person name="Griggs A."/>
            <person name="Gujja S."/>
            <person name="Hansen M."/>
            <person name="Howarth C."/>
            <person name="Imamovic A."/>
            <person name="Larimer J."/>
            <person name="McCowen C."/>
            <person name="Montmayeur A."/>
            <person name="Murphy C."/>
            <person name="Neiman D."/>
            <person name="Pearson M."/>
            <person name="Priest M."/>
            <person name="Roberts A."/>
            <person name="Saif S."/>
            <person name="Shea T."/>
            <person name="Sisk P."/>
            <person name="Sykes S."/>
            <person name="Wortman J."/>
            <person name="Nusbaum C."/>
            <person name="Birren B."/>
        </authorList>
    </citation>
    <scope>NUCLEOTIDE SEQUENCE [LARGE SCALE GENOMIC DNA]</scope>
    <source>
        <strain evidence="3 4">2_1_59BFAA</strain>
    </source>
</reference>
<dbReference type="HOGENOM" id="CLU_041527_1_1_4"/>
<keyword evidence="4" id="KW-1185">Reference proteome</keyword>
<dbReference type="Pfam" id="PF13173">
    <property type="entry name" value="AAA_14"/>
    <property type="match status" value="1"/>
</dbReference>
<dbReference type="PATRIC" id="fig|742823.3.peg.1285"/>
<dbReference type="PANTHER" id="PTHR33295:SF20">
    <property type="entry name" value="ATPASE"/>
    <property type="match status" value="1"/>
</dbReference>
<dbReference type="eggNOG" id="COG1373">
    <property type="taxonomic scope" value="Bacteria"/>
</dbReference>
<comment type="caution">
    <text evidence="3">The sequence shown here is derived from an EMBL/GenBank/DDBJ whole genome shotgun (WGS) entry which is preliminary data.</text>
</comment>
<evidence type="ECO:0000259" key="2">
    <source>
        <dbReference type="Pfam" id="PF13635"/>
    </source>
</evidence>
<feature type="domain" description="AAA" evidence="1">
    <location>
        <begin position="22"/>
        <end position="150"/>
    </location>
</feature>
<dbReference type="Pfam" id="PF13635">
    <property type="entry name" value="DUF4143"/>
    <property type="match status" value="1"/>
</dbReference>
<dbReference type="Proteomes" id="UP000005835">
    <property type="component" value="Unassembled WGS sequence"/>
</dbReference>
<dbReference type="STRING" id="742823.HMPREF9465_01302"/>
<protein>
    <recommendedName>
        <fullName evidence="5">AAA domain-containing protein</fullName>
    </recommendedName>
</protein>
<dbReference type="SUPFAM" id="SSF52540">
    <property type="entry name" value="P-loop containing nucleoside triphosphate hydrolases"/>
    <property type="match status" value="1"/>
</dbReference>
<sequence length="401" mass="46044">MELIPRKYYLRQLRTFRDTQLIKVITGVRRCGKTTLMTLFINELKAGGIEDERIVRINFEDYDAIELTDPKALHAYLKSKLQPGKTVYFFLDEIQNVSDFQRVIDSLYIRDNVDIYLTGSNGTMLSSDLATLLSGRYVEIKMLPMSFGEFVEGTHANGSLSKSYRRYLEVGSFPYALSLPNAEAVRTYYEGVFSTILLKDLALRLKLSDTSLLLSICRFLFENIGSLVAPKRIADYLNAQGRKCDVKTVDKYLNALMDCFVLYEARRFDIHGKAELARLEKYYLVDLGLRRTVLGNKAMDVGHTLENVVYLELLRRGFEVYVGRVDQTEVDFVAKSADGYQYIQVSATVRDPDTLARELRPLQNIKDHYPKLLLTLDDDPDMDHDGIRQCNALEWLLTRKP</sequence>
<evidence type="ECO:0000259" key="1">
    <source>
        <dbReference type="Pfam" id="PF13173"/>
    </source>
</evidence>
<organism evidence="3 4">
    <name type="scientific">Sutterella wadsworthensis 2_1_59BFAA</name>
    <dbReference type="NCBI Taxonomy" id="742823"/>
    <lineage>
        <taxon>Bacteria</taxon>
        <taxon>Pseudomonadati</taxon>
        <taxon>Pseudomonadota</taxon>
        <taxon>Betaproteobacteria</taxon>
        <taxon>Burkholderiales</taxon>
        <taxon>Sutterellaceae</taxon>
        <taxon>Sutterella</taxon>
    </lineage>
</organism>
<dbReference type="AlphaFoldDB" id="K1JU55"/>
<dbReference type="InterPro" id="IPR041682">
    <property type="entry name" value="AAA_14"/>
</dbReference>
<dbReference type="EMBL" id="ADMG01000031">
    <property type="protein sequence ID" value="EKB31197.1"/>
    <property type="molecule type" value="Genomic_DNA"/>
</dbReference>
<dbReference type="Gene3D" id="3.40.50.300">
    <property type="entry name" value="P-loop containing nucleotide triphosphate hydrolases"/>
    <property type="match status" value="1"/>
</dbReference>
<proteinExistence type="predicted"/>
<name>K1JU55_9BURK</name>
<accession>K1JU55</accession>
<feature type="domain" description="DUF4143" evidence="2">
    <location>
        <begin position="200"/>
        <end position="347"/>
    </location>
</feature>
<gene>
    <name evidence="3" type="ORF">HMPREF9465_01302</name>
</gene>
<dbReference type="PANTHER" id="PTHR33295">
    <property type="entry name" value="ATPASE"/>
    <property type="match status" value="1"/>
</dbReference>
<evidence type="ECO:0000313" key="4">
    <source>
        <dbReference type="Proteomes" id="UP000005835"/>
    </source>
</evidence>